<evidence type="ECO:0000313" key="3">
    <source>
        <dbReference type="Proteomes" id="UP001174694"/>
    </source>
</evidence>
<dbReference type="AlphaFoldDB" id="A0AA38S4Z7"/>
<sequence length="149" mass="15778">MEGKTSGPANKLGLSQRELELVAALFLGTKEAEPTFDWDKVAGFAGYKTGESARTSSVVLRKKLQAICAAGPGGNWKDQAEVAASTPRKRKGVADGASPGPSSQATPTRSIKKVKRETVKREAAIKQEDEDIAGARETCAAGQKMEKQC</sequence>
<comment type="caution">
    <text evidence="2">The sequence shown here is derived from an EMBL/GenBank/DDBJ whole genome shotgun (WGS) entry which is preliminary data.</text>
</comment>
<feature type="compositionally biased region" description="Polar residues" evidence="1">
    <location>
        <begin position="100"/>
        <end position="109"/>
    </location>
</feature>
<evidence type="ECO:0000256" key="1">
    <source>
        <dbReference type="SAM" id="MobiDB-lite"/>
    </source>
</evidence>
<feature type="region of interest" description="Disordered" evidence="1">
    <location>
        <begin position="73"/>
        <end position="134"/>
    </location>
</feature>
<accession>A0AA38S4Z7</accession>
<keyword evidence="3" id="KW-1185">Reference proteome</keyword>
<feature type="compositionally biased region" description="Basic and acidic residues" evidence="1">
    <location>
        <begin position="116"/>
        <end position="127"/>
    </location>
</feature>
<organism evidence="2 3">
    <name type="scientific">Pleurostoma richardsiae</name>
    <dbReference type="NCBI Taxonomy" id="41990"/>
    <lineage>
        <taxon>Eukaryota</taxon>
        <taxon>Fungi</taxon>
        <taxon>Dikarya</taxon>
        <taxon>Ascomycota</taxon>
        <taxon>Pezizomycotina</taxon>
        <taxon>Sordariomycetes</taxon>
        <taxon>Sordariomycetidae</taxon>
        <taxon>Calosphaeriales</taxon>
        <taxon>Pleurostomataceae</taxon>
        <taxon>Pleurostoma</taxon>
    </lineage>
</organism>
<dbReference type="Proteomes" id="UP001174694">
    <property type="component" value="Unassembled WGS sequence"/>
</dbReference>
<proteinExistence type="predicted"/>
<evidence type="ECO:0008006" key="4">
    <source>
        <dbReference type="Google" id="ProtNLM"/>
    </source>
</evidence>
<name>A0AA38S4Z7_9PEZI</name>
<gene>
    <name evidence="2" type="ORF">NKR23_g1147</name>
</gene>
<reference evidence="2" key="1">
    <citation type="submission" date="2022-07" db="EMBL/GenBank/DDBJ databases">
        <title>Fungi with potential for degradation of polypropylene.</title>
        <authorList>
            <person name="Gostincar C."/>
        </authorList>
    </citation>
    <scope>NUCLEOTIDE SEQUENCE</scope>
    <source>
        <strain evidence="2">EXF-13308</strain>
    </source>
</reference>
<evidence type="ECO:0000313" key="2">
    <source>
        <dbReference type="EMBL" id="KAJ9156284.1"/>
    </source>
</evidence>
<protein>
    <recommendedName>
        <fullName evidence="4">Myb-like domain-containing protein</fullName>
    </recommendedName>
</protein>
<dbReference type="EMBL" id="JANBVO010000002">
    <property type="protein sequence ID" value="KAJ9156284.1"/>
    <property type="molecule type" value="Genomic_DNA"/>
</dbReference>